<dbReference type="AlphaFoldDB" id="A0A017TJ73"/>
<dbReference type="EMBL" id="ASRX01000002">
    <property type="protein sequence ID" value="EYF08890.1"/>
    <property type="molecule type" value="Genomic_DNA"/>
</dbReference>
<sequence>MGGKVLVAGDRVKVSGNLHCHGNNGEDRLPCSMYVERVDSL</sequence>
<proteinExistence type="predicted"/>
<protein>
    <submittedName>
        <fullName evidence="1">Uncharacterized protein</fullName>
    </submittedName>
</protein>
<organism evidence="1 2">
    <name type="scientific">Chondromyces apiculatus DSM 436</name>
    <dbReference type="NCBI Taxonomy" id="1192034"/>
    <lineage>
        <taxon>Bacteria</taxon>
        <taxon>Pseudomonadati</taxon>
        <taxon>Myxococcota</taxon>
        <taxon>Polyangia</taxon>
        <taxon>Polyangiales</taxon>
        <taxon>Polyangiaceae</taxon>
        <taxon>Chondromyces</taxon>
    </lineage>
</organism>
<reference evidence="1 2" key="1">
    <citation type="submission" date="2013-05" db="EMBL/GenBank/DDBJ databases">
        <title>Genome assembly of Chondromyces apiculatus DSM 436.</title>
        <authorList>
            <person name="Sharma G."/>
            <person name="Khatri I."/>
            <person name="Kaur C."/>
            <person name="Mayilraj S."/>
            <person name="Subramanian S."/>
        </authorList>
    </citation>
    <scope>NUCLEOTIDE SEQUENCE [LARGE SCALE GENOMIC DNA]</scope>
    <source>
        <strain evidence="1 2">DSM 436</strain>
    </source>
</reference>
<comment type="caution">
    <text evidence="1">The sequence shown here is derived from an EMBL/GenBank/DDBJ whole genome shotgun (WGS) entry which is preliminary data.</text>
</comment>
<evidence type="ECO:0000313" key="1">
    <source>
        <dbReference type="EMBL" id="EYF08890.1"/>
    </source>
</evidence>
<evidence type="ECO:0000313" key="2">
    <source>
        <dbReference type="Proteomes" id="UP000019678"/>
    </source>
</evidence>
<accession>A0A017TJ73</accession>
<name>A0A017TJ73_9BACT</name>
<dbReference type="Proteomes" id="UP000019678">
    <property type="component" value="Unassembled WGS sequence"/>
</dbReference>
<gene>
    <name evidence="1" type="ORF">CAP_2751</name>
</gene>
<keyword evidence="2" id="KW-1185">Reference proteome</keyword>